<gene>
    <name evidence="1" type="ORF">E2C01_066986</name>
</gene>
<protein>
    <submittedName>
        <fullName evidence="1">Uncharacterized protein</fullName>
    </submittedName>
</protein>
<dbReference type="Proteomes" id="UP000324222">
    <property type="component" value="Unassembled WGS sequence"/>
</dbReference>
<reference evidence="1 2" key="1">
    <citation type="submission" date="2019-05" db="EMBL/GenBank/DDBJ databases">
        <title>Another draft genome of Portunus trituberculatus and its Hox gene families provides insights of decapod evolution.</title>
        <authorList>
            <person name="Jeong J.-H."/>
            <person name="Song I."/>
            <person name="Kim S."/>
            <person name="Choi T."/>
            <person name="Kim D."/>
            <person name="Ryu S."/>
            <person name="Kim W."/>
        </authorList>
    </citation>
    <scope>NUCLEOTIDE SEQUENCE [LARGE SCALE GENOMIC DNA]</scope>
    <source>
        <tissue evidence="1">Muscle</tissue>
    </source>
</reference>
<name>A0A5B7HWA0_PORTR</name>
<dbReference type="AlphaFoldDB" id="A0A5B7HWA0"/>
<comment type="caution">
    <text evidence="1">The sequence shown here is derived from an EMBL/GenBank/DDBJ whole genome shotgun (WGS) entry which is preliminary data.</text>
</comment>
<organism evidence="1 2">
    <name type="scientific">Portunus trituberculatus</name>
    <name type="common">Swimming crab</name>
    <name type="synonym">Neptunus trituberculatus</name>
    <dbReference type="NCBI Taxonomy" id="210409"/>
    <lineage>
        <taxon>Eukaryota</taxon>
        <taxon>Metazoa</taxon>
        <taxon>Ecdysozoa</taxon>
        <taxon>Arthropoda</taxon>
        <taxon>Crustacea</taxon>
        <taxon>Multicrustacea</taxon>
        <taxon>Malacostraca</taxon>
        <taxon>Eumalacostraca</taxon>
        <taxon>Eucarida</taxon>
        <taxon>Decapoda</taxon>
        <taxon>Pleocyemata</taxon>
        <taxon>Brachyura</taxon>
        <taxon>Eubrachyura</taxon>
        <taxon>Portunoidea</taxon>
        <taxon>Portunidae</taxon>
        <taxon>Portuninae</taxon>
        <taxon>Portunus</taxon>
    </lineage>
</organism>
<proteinExistence type="predicted"/>
<evidence type="ECO:0000313" key="1">
    <source>
        <dbReference type="EMBL" id="MPC72674.1"/>
    </source>
</evidence>
<dbReference type="EMBL" id="VSRR010035182">
    <property type="protein sequence ID" value="MPC72674.1"/>
    <property type="molecule type" value="Genomic_DNA"/>
</dbReference>
<accession>A0A5B7HWA0</accession>
<keyword evidence="2" id="KW-1185">Reference proteome</keyword>
<sequence length="63" mass="7337">MFSECLEAPLNCKGDSSSGECILRVKTKERLYVNFSYKRDFLENSTKDDFLHDIIRKKTAMTI</sequence>
<evidence type="ECO:0000313" key="2">
    <source>
        <dbReference type="Proteomes" id="UP000324222"/>
    </source>
</evidence>